<dbReference type="EMBL" id="JACAZH010000005">
    <property type="protein sequence ID" value="KAF7367984.1"/>
    <property type="molecule type" value="Genomic_DNA"/>
</dbReference>
<gene>
    <name evidence="2" type="ORF">MSAN_00864100</name>
</gene>
<evidence type="ECO:0000313" key="2">
    <source>
        <dbReference type="EMBL" id="KAF7367984.1"/>
    </source>
</evidence>
<evidence type="ECO:0000259" key="1">
    <source>
        <dbReference type="PROSITE" id="PS50097"/>
    </source>
</evidence>
<dbReference type="OrthoDB" id="62853at2759"/>
<dbReference type="CDD" id="cd18186">
    <property type="entry name" value="BTB_POZ_ZBTB_KLHL-like"/>
    <property type="match status" value="1"/>
</dbReference>
<keyword evidence="3" id="KW-1185">Reference proteome</keyword>
<dbReference type="InterPro" id="IPR017923">
    <property type="entry name" value="TFIIS_N"/>
</dbReference>
<dbReference type="InterPro" id="IPR000210">
    <property type="entry name" value="BTB/POZ_dom"/>
</dbReference>
<dbReference type="Pfam" id="PF08711">
    <property type="entry name" value="Med26"/>
    <property type="match status" value="1"/>
</dbReference>
<feature type="domain" description="BTB" evidence="1">
    <location>
        <begin position="14"/>
        <end position="87"/>
    </location>
</feature>
<evidence type="ECO:0000313" key="3">
    <source>
        <dbReference type="Proteomes" id="UP000623467"/>
    </source>
</evidence>
<protein>
    <submittedName>
        <fullName evidence="2">BTB domain-containing protein</fullName>
    </submittedName>
</protein>
<dbReference type="Gene3D" id="1.20.930.10">
    <property type="entry name" value="Conserved domain common to transcription factors TFIIS, elongin A, CRSP70"/>
    <property type="match status" value="1"/>
</dbReference>
<dbReference type="Proteomes" id="UP000623467">
    <property type="component" value="Unassembled WGS sequence"/>
</dbReference>
<dbReference type="Gene3D" id="3.30.710.10">
    <property type="entry name" value="Potassium Channel Kv1.1, Chain A"/>
    <property type="match status" value="1"/>
</dbReference>
<proteinExistence type="predicted"/>
<name>A0A8H6Z080_9AGAR</name>
<dbReference type="AlphaFoldDB" id="A0A8H6Z080"/>
<dbReference type="InterPro" id="IPR011333">
    <property type="entry name" value="SKP1/BTB/POZ_sf"/>
</dbReference>
<comment type="caution">
    <text evidence="2">The sequence shown here is derived from an EMBL/GenBank/DDBJ whole genome shotgun (WGS) entry which is preliminary data.</text>
</comment>
<dbReference type="SUPFAM" id="SSF47676">
    <property type="entry name" value="Conserved domain common to transcription factors TFIIS, elongin A, CRSP70"/>
    <property type="match status" value="1"/>
</dbReference>
<accession>A0A8H6Z080</accession>
<dbReference type="SUPFAM" id="SSF54695">
    <property type="entry name" value="POZ domain"/>
    <property type="match status" value="1"/>
</dbReference>
<dbReference type="Pfam" id="PF00651">
    <property type="entry name" value="BTB"/>
    <property type="match status" value="1"/>
</dbReference>
<organism evidence="2 3">
    <name type="scientific">Mycena sanguinolenta</name>
    <dbReference type="NCBI Taxonomy" id="230812"/>
    <lineage>
        <taxon>Eukaryota</taxon>
        <taxon>Fungi</taxon>
        <taxon>Dikarya</taxon>
        <taxon>Basidiomycota</taxon>
        <taxon>Agaricomycotina</taxon>
        <taxon>Agaricomycetes</taxon>
        <taxon>Agaricomycetidae</taxon>
        <taxon>Agaricales</taxon>
        <taxon>Marasmiineae</taxon>
        <taxon>Mycenaceae</taxon>
        <taxon>Mycena</taxon>
    </lineage>
</organism>
<dbReference type="PROSITE" id="PS50097">
    <property type="entry name" value="BTB"/>
    <property type="match status" value="1"/>
</dbReference>
<sequence length="358" mass="41363">MPLVRDKVHYHATGDSVIRVENTLFKIHKFPLVQSSPVFESMFSLPVATNEAEGLFDDRPIILVGDTADDFRAVAKYMYASPIHIQTYSITETALPEIVSVAKFAHKYDMDFWQEWALRILARLLFDLSLLPVEHFPALYSLYHRLADYPTRNRIMKHWCEVVRRDRLSIVSILLAADAADDRDALAVIYCTEIIRRENGGVGFDLQALGQVLPRIHIKRLLSGYASLSAWKEKKAVNQQDLTADPQALMVRDWRFSLQKVFLGCPPHSIDANQMPRMDALFTTLAAFPMNTEYLTFTKIGKVMRLISLLDLHKVPHDSEFHFRDRAKELVNRWYNVLRADDLMRYFSELVNDSHDKH</sequence>
<dbReference type="InterPro" id="IPR035441">
    <property type="entry name" value="TFIIS/LEDGF_dom_sf"/>
</dbReference>
<dbReference type="SMART" id="SM00225">
    <property type="entry name" value="BTB"/>
    <property type="match status" value="1"/>
</dbReference>
<reference evidence="2" key="1">
    <citation type="submission" date="2020-05" db="EMBL/GenBank/DDBJ databases">
        <title>Mycena genomes resolve the evolution of fungal bioluminescence.</title>
        <authorList>
            <person name="Tsai I.J."/>
        </authorList>
    </citation>
    <scope>NUCLEOTIDE SEQUENCE</scope>
    <source>
        <strain evidence="2">160909Yilan</strain>
    </source>
</reference>